<dbReference type="InParanoid" id="C0NWK9"/>
<gene>
    <name evidence="2" type="ORF">HCBG_07539</name>
</gene>
<evidence type="ECO:0000256" key="1">
    <source>
        <dbReference type="SAM" id="MobiDB-lite"/>
    </source>
</evidence>
<dbReference type="EMBL" id="GG663374">
    <property type="protein sequence ID" value="EEH04314.1"/>
    <property type="molecule type" value="Genomic_DNA"/>
</dbReference>
<organism evidence="2 3">
    <name type="scientific">Ajellomyces capsulatus (strain G186AR / H82 / ATCC MYA-2454 / RMSCC 2432)</name>
    <name type="common">Darling's disease fungus</name>
    <name type="synonym">Histoplasma capsulatum</name>
    <dbReference type="NCBI Taxonomy" id="447093"/>
    <lineage>
        <taxon>Eukaryota</taxon>
        <taxon>Fungi</taxon>
        <taxon>Dikarya</taxon>
        <taxon>Ascomycota</taxon>
        <taxon>Pezizomycotina</taxon>
        <taxon>Eurotiomycetes</taxon>
        <taxon>Eurotiomycetidae</taxon>
        <taxon>Onygenales</taxon>
        <taxon>Ajellomycetaceae</taxon>
        <taxon>Histoplasma</taxon>
    </lineage>
</organism>
<feature type="region of interest" description="Disordered" evidence="1">
    <location>
        <begin position="1"/>
        <end position="61"/>
    </location>
</feature>
<dbReference type="GeneID" id="69040555"/>
<protein>
    <submittedName>
        <fullName evidence="2">Uncharacterized protein</fullName>
    </submittedName>
</protein>
<feature type="compositionally biased region" description="Basic residues" evidence="1">
    <location>
        <begin position="28"/>
        <end position="43"/>
    </location>
</feature>
<dbReference type="HOGENOM" id="CLU_1895576_0_0_1"/>
<name>C0NWK9_AJECG</name>
<dbReference type="Proteomes" id="UP000001631">
    <property type="component" value="Unassembled WGS sequence"/>
</dbReference>
<evidence type="ECO:0000313" key="2">
    <source>
        <dbReference type="EMBL" id="EEH04314.1"/>
    </source>
</evidence>
<proteinExistence type="predicted"/>
<dbReference type="RefSeq" id="XP_045284795.1">
    <property type="nucleotide sequence ID" value="XM_045434588.1"/>
</dbReference>
<keyword evidence="3" id="KW-1185">Reference proteome</keyword>
<reference evidence="2" key="1">
    <citation type="submission" date="2009-02" db="EMBL/GenBank/DDBJ databases">
        <title>The Genome Sequence of Ajellomyces capsulatus strain G186AR.</title>
        <authorList>
            <consortium name="The Broad Institute Genome Sequencing Platform"/>
            <person name="Champion M."/>
            <person name="Cuomo C."/>
            <person name="Ma L.-J."/>
            <person name="Henn M.R."/>
            <person name="Sil A."/>
            <person name="Goldman B."/>
            <person name="Young S.K."/>
            <person name="Kodira C.D."/>
            <person name="Zeng Q."/>
            <person name="Koehrsen M."/>
            <person name="Alvarado L."/>
            <person name="Berlin A."/>
            <person name="Borenstein D."/>
            <person name="Chen Z."/>
            <person name="Engels R."/>
            <person name="Freedman E."/>
            <person name="Gellesch M."/>
            <person name="Goldberg J."/>
            <person name="Griggs A."/>
            <person name="Gujja S."/>
            <person name="Heiman D."/>
            <person name="Hepburn T."/>
            <person name="Howarth C."/>
            <person name="Jen D."/>
            <person name="Larson L."/>
            <person name="Lewis B."/>
            <person name="Mehta T."/>
            <person name="Park D."/>
            <person name="Pearson M."/>
            <person name="Roberts A."/>
            <person name="Saif S."/>
            <person name="Shea T."/>
            <person name="Shenoy N."/>
            <person name="Sisk P."/>
            <person name="Stolte C."/>
            <person name="Sykes S."/>
            <person name="Walk T."/>
            <person name="White J."/>
            <person name="Yandava C."/>
            <person name="Klein B."/>
            <person name="McEwen J.G."/>
            <person name="Puccia R."/>
            <person name="Goldman G.H."/>
            <person name="Felipe M.S."/>
            <person name="Nino-Vega G."/>
            <person name="San-Blas G."/>
            <person name="Taylor J."/>
            <person name="Mendoza L."/>
            <person name="Galagan J."/>
            <person name="Nusbaum C."/>
            <person name="Birren B."/>
        </authorList>
    </citation>
    <scope>NUCLEOTIDE SEQUENCE</scope>
    <source>
        <strain evidence="2">G186AR</strain>
    </source>
</reference>
<dbReference type="AlphaFoldDB" id="C0NWK9"/>
<accession>C0NWK9</accession>
<feature type="compositionally biased region" description="Basic and acidic residues" evidence="1">
    <location>
        <begin position="1"/>
        <end position="14"/>
    </location>
</feature>
<sequence length="134" mass="14948">MRWELERQRGKEPAPEGCRGSRGCKVFGARKRRLRGFRAPRGQRRGETGTANSPVSPVRVPPALAATARGANIHGLSPPPPAYSQPLPWYNTIWYCITQYGIYPLWLRKGDQPFLLVSAQTCTDLYSCPGSLSY</sequence>
<evidence type="ECO:0000313" key="3">
    <source>
        <dbReference type="Proteomes" id="UP000001631"/>
    </source>
</evidence>